<keyword evidence="2" id="KW-0805">Transcription regulation</keyword>
<evidence type="ECO:0000256" key="2">
    <source>
        <dbReference type="ARBA" id="ARBA00023015"/>
    </source>
</evidence>
<feature type="compositionally biased region" description="Basic and acidic residues" evidence="6">
    <location>
        <begin position="180"/>
        <end position="193"/>
    </location>
</feature>
<comment type="caution">
    <text evidence="8">The sequence shown here is derived from an EMBL/GenBank/DDBJ whole genome shotgun (WGS) entry which is preliminary data.</text>
</comment>
<organism evidence="8 9">
    <name type="scientific">Penicillium chrysogenum</name>
    <name type="common">Penicillium notatum</name>
    <dbReference type="NCBI Taxonomy" id="5076"/>
    <lineage>
        <taxon>Eukaryota</taxon>
        <taxon>Fungi</taxon>
        <taxon>Dikarya</taxon>
        <taxon>Ascomycota</taxon>
        <taxon>Pezizomycotina</taxon>
        <taxon>Eurotiomycetes</taxon>
        <taxon>Eurotiomycetidae</taxon>
        <taxon>Eurotiales</taxon>
        <taxon>Aspergillaceae</taxon>
        <taxon>Penicillium</taxon>
        <taxon>Penicillium chrysogenum species complex</taxon>
    </lineage>
</organism>
<proteinExistence type="predicted"/>
<dbReference type="EMBL" id="JAPVEB010000010">
    <property type="protein sequence ID" value="KAJ5254835.1"/>
    <property type="molecule type" value="Genomic_DNA"/>
</dbReference>
<keyword evidence="3" id="KW-0238">DNA-binding</keyword>
<keyword evidence="4" id="KW-0804">Transcription</keyword>
<evidence type="ECO:0000256" key="3">
    <source>
        <dbReference type="ARBA" id="ARBA00023125"/>
    </source>
</evidence>
<dbReference type="PANTHER" id="PTHR37534:SF49">
    <property type="entry name" value="LYSINE BIOSYNTHESIS REGULATORY PROTEIN LYS14"/>
    <property type="match status" value="1"/>
</dbReference>
<evidence type="ECO:0000256" key="1">
    <source>
        <dbReference type="ARBA" id="ARBA00004123"/>
    </source>
</evidence>
<keyword evidence="9" id="KW-1185">Reference proteome</keyword>
<accession>A0ABQ8W3W4</accession>
<feature type="domain" description="Zn(2)-C6 fungal-type" evidence="7">
    <location>
        <begin position="57"/>
        <end position="87"/>
    </location>
</feature>
<evidence type="ECO:0000256" key="6">
    <source>
        <dbReference type="SAM" id="MobiDB-lite"/>
    </source>
</evidence>
<evidence type="ECO:0000313" key="8">
    <source>
        <dbReference type="EMBL" id="KAJ5254835.1"/>
    </source>
</evidence>
<evidence type="ECO:0000256" key="5">
    <source>
        <dbReference type="ARBA" id="ARBA00023242"/>
    </source>
</evidence>
<gene>
    <name evidence="8" type="ORF">N7505_009986</name>
</gene>
<feature type="region of interest" description="Disordered" evidence="6">
    <location>
        <begin position="180"/>
        <end position="207"/>
    </location>
</feature>
<dbReference type="Gene3D" id="4.10.240.10">
    <property type="entry name" value="Zn(2)-C6 fungal-type DNA-binding domain"/>
    <property type="match status" value="1"/>
</dbReference>
<dbReference type="PROSITE" id="PS00463">
    <property type="entry name" value="ZN2_CY6_FUNGAL_1"/>
    <property type="match status" value="1"/>
</dbReference>
<reference evidence="8 9" key="1">
    <citation type="journal article" date="2023" name="IMA Fungus">
        <title>Comparative genomic study of the Penicillium genus elucidates a diverse pangenome and 15 lateral gene transfer events.</title>
        <authorList>
            <person name="Petersen C."/>
            <person name="Sorensen T."/>
            <person name="Nielsen M.R."/>
            <person name="Sondergaard T.E."/>
            <person name="Sorensen J.L."/>
            <person name="Fitzpatrick D.A."/>
            <person name="Frisvad J.C."/>
            <person name="Nielsen K.L."/>
        </authorList>
    </citation>
    <scope>NUCLEOTIDE SEQUENCE [LARGE SCALE GENOMIC DNA]</scope>
    <source>
        <strain evidence="8 9">IBT 3361</strain>
    </source>
</reference>
<dbReference type="Pfam" id="PF11951">
    <property type="entry name" value="Fungal_trans_2"/>
    <property type="match status" value="1"/>
</dbReference>
<dbReference type="SMART" id="SM00066">
    <property type="entry name" value="GAL4"/>
    <property type="match status" value="1"/>
</dbReference>
<evidence type="ECO:0000259" key="7">
    <source>
        <dbReference type="PROSITE" id="PS50048"/>
    </source>
</evidence>
<keyword evidence="5" id="KW-0539">Nucleus</keyword>
<dbReference type="Proteomes" id="UP001220256">
    <property type="component" value="Unassembled WGS sequence"/>
</dbReference>
<evidence type="ECO:0000256" key="4">
    <source>
        <dbReference type="ARBA" id="ARBA00023163"/>
    </source>
</evidence>
<name>A0ABQ8W3W4_PENCH</name>
<sequence>MTASLVQNRRKVSAKPLRLPIIAPKEDPEDLFDVFAKSEKALSAPPRIRLPPRSRTGCWTCRSRKVKCDEGHPQCNQCTRLGHTCDYRPRLAFRDDTPRIMGRMADVKTNGHVVWDLTSPSSNDERTDYFSSKDSLPPFSLLTSDEDREKKAEGVSPGTYLVVMTPDSFSSLPEYADDAIEKARSNSTSERRSSAASSPASAAKGDDPNVVILKTFEDVTRRSPSNGKTLGISPTSEISDPFCNLSLSPNFTSLPSPDVKVEEMAFLDPRLDRQSQDCTIFSHFRQVIWRQLFPHDHRLDDSCGSDSHFMTLSMDFLEQEATRFPPLSHAMMAVSALSLSHSGTGHNVDALQYYQQAFPSLQVSLRNNDDLVSDGLFLTHFLLLIYEIAAAEPHGSNLWSHHISRLLHIAFLRRAKYGQEPHPFIFWWVCHIDLYALFSGAGTGEFVRAVIDHQMLPGSECLLYPSAPEGYSVIYSDEHESLPVLMRLYHDTFRLAAQLGFLAIRLRHDRRNLPFEEFDKRSHELSDLRRAFGRLWESPDVAFVHQHQDNLPRRSREIMQQSATLYHVCQLFSYSSMWPGQRVESEYPPDAEIDHHATEILRLAQQTTHTRRADRHFLVFPLFLAGATASASGIKLTAMELMTSMEYEEDGLGRNAATTRAILQIVYERQLERLMHMGHTLDVGWSDLMAQEGLQMVNFGF</sequence>
<dbReference type="InterPro" id="IPR001138">
    <property type="entry name" value="Zn2Cys6_DnaBD"/>
</dbReference>
<dbReference type="PANTHER" id="PTHR37534">
    <property type="entry name" value="TRANSCRIPTIONAL ACTIVATOR PROTEIN UGA3"/>
    <property type="match status" value="1"/>
</dbReference>
<dbReference type="Pfam" id="PF00172">
    <property type="entry name" value="Zn_clus"/>
    <property type="match status" value="1"/>
</dbReference>
<dbReference type="SUPFAM" id="SSF57701">
    <property type="entry name" value="Zn2/Cys6 DNA-binding domain"/>
    <property type="match status" value="1"/>
</dbReference>
<dbReference type="PROSITE" id="PS50048">
    <property type="entry name" value="ZN2_CY6_FUNGAL_2"/>
    <property type="match status" value="1"/>
</dbReference>
<protein>
    <recommendedName>
        <fullName evidence="7">Zn(2)-C6 fungal-type domain-containing protein</fullName>
    </recommendedName>
</protein>
<evidence type="ECO:0000313" key="9">
    <source>
        <dbReference type="Proteomes" id="UP001220256"/>
    </source>
</evidence>
<dbReference type="CDD" id="cd00067">
    <property type="entry name" value="GAL4"/>
    <property type="match status" value="1"/>
</dbReference>
<dbReference type="InterPro" id="IPR036864">
    <property type="entry name" value="Zn2-C6_fun-type_DNA-bd_sf"/>
</dbReference>
<dbReference type="InterPro" id="IPR021858">
    <property type="entry name" value="Fun_TF"/>
</dbReference>
<comment type="subcellular location">
    <subcellularLocation>
        <location evidence="1">Nucleus</location>
    </subcellularLocation>
</comment>
<dbReference type="CDD" id="cd12148">
    <property type="entry name" value="fungal_TF_MHR"/>
    <property type="match status" value="1"/>
</dbReference>
<feature type="compositionally biased region" description="Low complexity" evidence="6">
    <location>
        <begin position="194"/>
        <end position="203"/>
    </location>
</feature>